<feature type="transmembrane region" description="Helical" evidence="6">
    <location>
        <begin position="195"/>
        <end position="215"/>
    </location>
</feature>
<organism evidence="7 8">
    <name type="scientific">Metarhizobium album</name>
    <dbReference type="NCBI Taxonomy" id="2182425"/>
    <lineage>
        <taxon>Bacteria</taxon>
        <taxon>Pseudomonadati</taxon>
        <taxon>Pseudomonadota</taxon>
        <taxon>Alphaproteobacteria</taxon>
        <taxon>Hyphomicrobiales</taxon>
        <taxon>Rhizobiaceae</taxon>
        <taxon>Metarhizobium</taxon>
    </lineage>
</organism>
<feature type="transmembrane region" description="Helical" evidence="6">
    <location>
        <begin position="316"/>
        <end position="335"/>
    </location>
</feature>
<dbReference type="OrthoDB" id="9804361at2"/>
<feature type="transmembrane region" description="Helical" evidence="6">
    <location>
        <begin position="31"/>
        <end position="52"/>
    </location>
</feature>
<dbReference type="InterPro" id="IPR001851">
    <property type="entry name" value="ABC_transp_permease"/>
</dbReference>
<comment type="subcellular location">
    <subcellularLocation>
        <location evidence="1">Cell membrane</location>
        <topology evidence="1">Multi-pass membrane protein</topology>
    </subcellularLocation>
</comment>
<dbReference type="RefSeq" id="WP_109457043.1">
    <property type="nucleotide sequence ID" value="NZ_QFBC01000002.1"/>
</dbReference>
<comment type="caution">
    <text evidence="7">The sequence shown here is derived from an EMBL/GenBank/DDBJ whole genome shotgun (WGS) entry which is preliminary data.</text>
</comment>
<dbReference type="GO" id="GO:0005886">
    <property type="term" value="C:plasma membrane"/>
    <property type="evidence" value="ECO:0007669"/>
    <property type="project" value="UniProtKB-SubCell"/>
</dbReference>
<sequence length="373" mass="39279">MTHETLSSSSSQAPAAASAWTVTTRNRASSVAALLIVAVLLAGIAAPLFASRSVLQDLFFILTMLTLAQCWNLLAGYAGLVSVGQQAFVGFGAYVMAASVALGGFDPVVAILFGGLAAMLLSVPTALFVFRLHGAYFAIGTWVIAEVVRLLLAQWKALGGGTGTSLPTGVARELPGVRLVADWFGVRPAQAADMVYYWLALLLACAAIGFAYRLLRSKQGLGLAAVRDNGQAARAVGIDPNRIRFAVYLAAAFVTGLAGALIYLQKARISPDAAFSVTDWTAYVIFIVVIGGIGTIEGPIIGVVVFFILRNLFADYGSWYLLVLGLLGIAIMLFAPRGLWGLFTERTGIQLFPVRRILAGGPLTKTIKGGPHG</sequence>
<reference evidence="7 8" key="1">
    <citation type="submission" date="2018-05" db="EMBL/GenBank/DDBJ databases">
        <title>The draft genome of strain NS-104.</title>
        <authorList>
            <person name="Hang P."/>
            <person name="Jiang J."/>
        </authorList>
    </citation>
    <scope>NUCLEOTIDE SEQUENCE [LARGE SCALE GENOMIC DNA]</scope>
    <source>
        <strain evidence="7 8">NS-104</strain>
    </source>
</reference>
<accession>A0A2U2DUP9</accession>
<dbReference type="EMBL" id="QFBC01000002">
    <property type="protein sequence ID" value="PWE56939.1"/>
    <property type="molecule type" value="Genomic_DNA"/>
</dbReference>
<keyword evidence="5 6" id="KW-0472">Membrane</keyword>
<evidence type="ECO:0000256" key="2">
    <source>
        <dbReference type="ARBA" id="ARBA00022475"/>
    </source>
</evidence>
<dbReference type="GO" id="GO:0015658">
    <property type="term" value="F:branched-chain amino acid transmembrane transporter activity"/>
    <property type="evidence" value="ECO:0007669"/>
    <property type="project" value="InterPro"/>
</dbReference>
<evidence type="ECO:0000256" key="4">
    <source>
        <dbReference type="ARBA" id="ARBA00022989"/>
    </source>
</evidence>
<feature type="transmembrane region" description="Helical" evidence="6">
    <location>
        <begin position="284"/>
        <end position="309"/>
    </location>
</feature>
<keyword evidence="4 6" id="KW-1133">Transmembrane helix</keyword>
<dbReference type="PANTHER" id="PTHR30482:SF17">
    <property type="entry name" value="ABC TRANSPORTER ATP-BINDING PROTEIN"/>
    <property type="match status" value="1"/>
</dbReference>
<keyword evidence="8" id="KW-1185">Reference proteome</keyword>
<evidence type="ECO:0000256" key="3">
    <source>
        <dbReference type="ARBA" id="ARBA00022692"/>
    </source>
</evidence>
<evidence type="ECO:0000256" key="5">
    <source>
        <dbReference type="ARBA" id="ARBA00023136"/>
    </source>
</evidence>
<feature type="transmembrane region" description="Helical" evidence="6">
    <location>
        <begin position="111"/>
        <end position="130"/>
    </location>
</feature>
<gene>
    <name evidence="7" type="ORF">DEM27_04650</name>
</gene>
<evidence type="ECO:0000256" key="6">
    <source>
        <dbReference type="SAM" id="Phobius"/>
    </source>
</evidence>
<dbReference type="Proteomes" id="UP000245252">
    <property type="component" value="Unassembled WGS sequence"/>
</dbReference>
<proteinExistence type="predicted"/>
<dbReference type="CDD" id="cd06581">
    <property type="entry name" value="TM_PBP1_LivM_like"/>
    <property type="match status" value="1"/>
</dbReference>
<name>A0A2U2DUP9_9HYPH</name>
<evidence type="ECO:0000313" key="8">
    <source>
        <dbReference type="Proteomes" id="UP000245252"/>
    </source>
</evidence>
<keyword evidence="3 6" id="KW-0812">Transmembrane</keyword>
<feature type="transmembrane region" description="Helical" evidence="6">
    <location>
        <begin position="87"/>
        <end position="105"/>
    </location>
</feature>
<evidence type="ECO:0000313" key="7">
    <source>
        <dbReference type="EMBL" id="PWE56939.1"/>
    </source>
</evidence>
<feature type="transmembrane region" description="Helical" evidence="6">
    <location>
        <begin position="135"/>
        <end position="155"/>
    </location>
</feature>
<keyword evidence="2" id="KW-1003">Cell membrane</keyword>
<dbReference type="PANTHER" id="PTHR30482">
    <property type="entry name" value="HIGH-AFFINITY BRANCHED-CHAIN AMINO ACID TRANSPORT SYSTEM PERMEASE"/>
    <property type="match status" value="1"/>
</dbReference>
<protein>
    <submittedName>
        <fullName evidence="7">Branched-chain amino acid ABC transporter permease</fullName>
    </submittedName>
</protein>
<feature type="transmembrane region" description="Helical" evidence="6">
    <location>
        <begin position="245"/>
        <end position="264"/>
    </location>
</feature>
<evidence type="ECO:0000256" key="1">
    <source>
        <dbReference type="ARBA" id="ARBA00004651"/>
    </source>
</evidence>
<dbReference type="AlphaFoldDB" id="A0A2U2DUP9"/>
<feature type="transmembrane region" description="Helical" evidence="6">
    <location>
        <begin position="58"/>
        <end position="80"/>
    </location>
</feature>
<dbReference type="InterPro" id="IPR043428">
    <property type="entry name" value="LivM-like"/>
</dbReference>
<dbReference type="Pfam" id="PF02653">
    <property type="entry name" value="BPD_transp_2"/>
    <property type="match status" value="1"/>
</dbReference>